<keyword evidence="1" id="KW-0812">Transmembrane</keyword>
<feature type="transmembrane region" description="Helical" evidence="1">
    <location>
        <begin position="34"/>
        <end position="53"/>
    </location>
</feature>
<comment type="caution">
    <text evidence="2">The sequence shown here is derived from an EMBL/GenBank/DDBJ whole genome shotgun (WGS) entry which is preliminary data.</text>
</comment>
<gene>
    <name evidence="2" type="ORF">J2I47_24085</name>
</gene>
<name>A0A939GLK1_9BACT</name>
<evidence type="ECO:0000313" key="3">
    <source>
        <dbReference type="Proteomes" id="UP000664034"/>
    </source>
</evidence>
<organism evidence="2 3">
    <name type="scientific">Fibrella rubiginis</name>
    <dbReference type="NCBI Taxonomy" id="2817060"/>
    <lineage>
        <taxon>Bacteria</taxon>
        <taxon>Pseudomonadati</taxon>
        <taxon>Bacteroidota</taxon>
        <taxon>Cytophagia</taxon>
        <taxon>Cytophagales</taxon>
        <taxon>Spirosomataceae</taxon>
        <taxon>Fibrella</taxon>
    </lineage>
</organism>
<sequence>MNRNRVLYGGITVIVMVLGLLSRQFSDGLPFIRAFVGDVLWALMVFFGLALVFNKQPTAIITIIAVLVSFGVELSQLYHAPWIDSLRATRLGGLVLGFSFVWSDLLCYSVGVLIGSVLDRLINGHST</sequence>
<reference evidence="2" key="1">
    <citation type="submission" date="2021-03" db="EMBL/GenBank/DDBJ databases">
        <title>Fibrella sp. HMF5335 genome sequencing and assembly.</title>
        <authorList>
            <person name="Kang H."/>
            <person name="Kim H."/>
            <person name="Bae S."/>
            <person name="Joh K."/>
        </authorList>
    </citation>
    <scope>NUCLEOTIDE SEQUENCE</scope>
    <source>
        <strain evidence="2">HMF5335</strain>
    </source>
</reference>
<feature type="transmembrane region" description="Helical" evidence="1">
    <location>
        <begin position="6"/>
        <end position="22"/>
    </location>
</feature>
<keyword evidence="1" id="KW-1133">Transmembrane helix</keyword>
<keyword evidence="1" id="KW-0472">Membrane</keyword>
<dbReference type="RefSeq" id="WP_207367181.1">
    <property type="nucleotide sequence ID" value="NZ_JAFMYV010000016.1"/>
</dbReference>
<keyword evidence="3" id="KW-1185">Reference proteome</keyword>
<dbReference type="AlphaFoldDB" id="A0A939GLK1"/>
<evidence type="ECO:0000313" key="2">
    <source>
        <dbReference type="EMBL" id="MBO0939650.1"/>
    </source>
</evidence>
<evidence type="ECO:0000256" key="1">
    <source>
        <dbReference type="SAM" id="Phobius"/>
    </source>
</evidence>
<dbReference type="Proteomes" id="UP000664034">
    <property type="component" value="Unassembled WGS sequence"/>
</dbReference>
<proteinExistence type="predicted"/>
<dbReference type="EMBL" id="JAFMYV010000016">
    <property type="protein sequence ID" value="MBO0939650.1"/>
    <property type="molecule type" value="Genomic_DNA"/>
</dbReference>
<accession>A0A939GLK1</accession>
<feature type="transmembrane region" description="Helical" evidence="1">
    <location>
        <begin position="59"/>
        <end position="79"/>
    </location>
</feature>
<dbReference type="Pfam" id="PF10990">
    <property type="entry name" value="DUF2809"/>
    <property type="match status" value="1"/>
</dbReference>
<protein>
    <submittedName>
        <fullName evidence="2">DUF2809 domain-containing protein</fullName>
    </submittedName>
</protein>
<feature type="transmembrane region" description="Helical" evidence="1">
    <location>
        <begin position="91"/>
        <end position="118"/>
    </location>
</feature>
<dbReference type="InterPro" id="IPR021257">
    <property type="entry name" value="DUF2809"/>
</dbReference>